<dbReference type="AlphaFoldDB" id="A0AAJ0FJS3"/>
<feature type="compositionally biased region" description="Polar residues" evidence="1">
    <location>
        <begin position="9"/>
        <end position="37"/>
    </location>
</feature>
<dbReference type="EMBL" id="MU839001">
    <property type="protein sequence ID" value="KAK1770247.1"/>
    <property type="molecule type" value="Genomic_DNA"/>
</dbReference>
<evidence type="ECO:0000256" key="1">
    <source>
        <dbReference type="SAM" id="MobiDB-lite"/>
    </source>
</evidence>
<evidence type="ECO:0000313" key="2">
    <source>
        <dbReference type="EMBL" id="KAK1770247.1"/>
    </source>
</evidence>
<gene>
    <name evidence="2" type="ORF">QBC33DRAFT_316159</name>
</gene>
<feature type="compositionally biased region" description="Basic residues" evidence="1">
    <location>
        <begin position="625"/>
        <end position="639"/>
    </location>
</feature>
<keyword evidence="3" id="KW-1185">Reference proteome</keyword>
<dbReference type="RefSeq" id="XP_060286460.1">
    <property type="nucleotide sequence ID" value="XM_060423538.1"/>
</dbReference>
<feature type="region of interest" description="Disordered" evidence="1">
    <location>
        <begin position="1"/>
        <end position="151"/>
    </location>
</feature>
<organism evidence="2 3">
    <name type="scientific">Phialemonium atrogriseum</name>
    <dbReference type="NCBI Taxonomy" id="1093897"/>
    <lineage>
        <taxon>Eukaryota</taxon>
        <taxon>Fungi</taxon>
        <taxon>Dikarya</taxon>
        <taxon>Ascomycota</taxon>
        <taxon>Pezizomycotina</taxon>
        <taxon>Sordariomycetes</taxon>
        <taxon>Sordariomycetidae</taxon>
        <taxon>Cephalothecales</taxon>
        <taxon>Cephalothecaceae</taxon>
        <taxon>Phialemonium</taxon>
    </lineage>
</organism>
<evidence type="ECO:0000313" key="3">
    <source>
        <dbReference type="Proteomes" id="UP001244011"/>
    </source>
</evidence>
<proteinExistence type="predicted"/>
<protein>
    <submittedName>
        <fullName evidence="2">Uncharacterized protein</fullName>
    </submittedName>
</protein>
<feature type="compositionally biased region" description="Polar residues" evidence="1">
    <location>
        <begin position="83"/>
        <end position="93"/>
    </location>
</feature>
<accession>A0AAJ0FJS3</accession>
<reference evidence="2" key="1">
    <citation type="submission" date="2023-06" db="EMBL/GenBank/DDBJ databases">
        <title>Genome-scale phylogeny and comparative genomics of the fungal order Sordariales.</title>
        <authorList>
            <consortium name="Lawrence Berkeley National Laboratory"/>
            <person name="Hensen N."/>
            <person name="Bonometti L."/>
            <person name="Westerberg I."/>
            <person name="Brannstrom I.O."/>
            <person name="Guillou S."/>
            <person name="Cros-Aarteil S."/>
            <person name="Calhoun S."/>
            <person name="Haridas S."/>
            <person name="Kuo A."/>
            <person name="Mondo S."/>
            <person name="Pangilinan J."/>
            <person name="Riley R."/>
            <person name="Labutti K."/>
            <person name="Andreopoulos B."/>
            <person name="Lipzen A."/>
            <person name="Chen C."/>
            <person name="Yanf M."/>
            <person name="Daum C."/>
            <person name="Ng V."/>
            <person name="Clum A."/>
            <person name="Steindorff A."/>
            <person name="Ohm R."/>
            <person name="Martin F."/>
            <person name="Silar P."/>
            <person name="Natvig D."/>
            <person name="Lalanne C."/>
            <person name="Gautier V."/>
            <person name="Ament-Velasquez S.L."/>
            <person name="Kruys A."/>
            <person name="Hutchinson M.I."/>
            <person name="Powell A.J."/>
            <person name="Barry K."/>
            <person name="Miller A.N."/>
            <person name="Grigoriev I.V."/>
            <person name="Debuchy R."/>
            <person name="Gladieux P."/>
            <person name="Thoren M.H."/>
            <person name="Johannesson H."/>
        </authorList>
    </citation>
    <scope>NUCLEOTIDE SEQUENCE</scope>
    <source>
        <strain evidence="2">8032-3</strain>
    </source>
</reference>
<feature type="region of interest" description="Disordered" evidence="1">
    <location>
        <begin position="166"/>
        <end position="208"/>
    </location>
</feature>
<sequence>MAKHKIKGASSSTASGQAEPSETPHRSGSSRPTTQFRPINAKIPHSSPTHHSKPKGPAQPGHKGFSISPPTFYGNRTNPHHPAQNQGQSQSLNHHGRLADSSTNGGDKPAGGAGPTGEGAEMRSGMPNNPVPGAHGPSQPGGPGWRPNLEGIPEVIYRPGQIQLRLSPAKSPKREPATAEDDQHVRSAADANPYNGQSQSGAASQPEGMMTTPQVITNYAAMTNQQKVAMLRMLISHGADYLACPQGDSSRETAFWVMSADQIREKHGLDFKTRSILRAGVKAICRSRLKQKATGNLQPGFDELSRAIDEWNDIFTRREQEHAAQQESAVLSLRWSAIPHDIKALSHKTLEMCWETLQSVDASADELKTANIRVAVLLCPDAPQFNQRYGEKASGHMELRRRALACNAVVRGIAIGTASGDAHGVSRDASSQVRTPGPMRAVDAVPSPASSKMFLTPFYSREFAEESPQSSPPSRKRKRQDDVGPSEQQTKGKGRARRQPSAKDGENGSGDGSGVKVTGAEASQPTLAEQAAVEGSDVGLYPKKKRPRRRRREVDMSNLLDPLSSSPCPTMEGTPPNITTPMPKANGKRISSQKRAHGFFDSDEGTPAKSSQTLLDSPAAEKPKSSSKKGSARRKTRARAWREAVSGAVNSHSGVSPTLGENQADALLSSPPTGPSRMRAPTLPHSPPTSPSSRPISEPNESPDPRRRRAQTDYESEDMSSIVQRHSRESKEECKQLRKKYRAIQQENEMFKERLSQLEAIVMEKK</sequence>
<feature type="region of interest" description="Disordered" evidence="1">
    <location>
        <begin position="419"/>
        <end position="450"/>
    </location>
</feature>
<dbReference type="Proteomes" id="UP001244011">
    <property type="component" value="Unassembled WGS sequence"/>
</dbReference>
<comment type="caution">
    <text evidence="2">The sequence shown here is derived from an EMBL/GenBank/DDBJ whole genome shotgun (WGS) entry which is preliminary data.</text>
</comment>
<feature type="compositionally biased region" description="Polar residues" evidence="1">
    <location>
        <begin position="194"/>
        <end position="203"/>
    </location>
</feature>
<dbReference type="GeneID" id="85306725"/>
<feature type="region of interest" description="Disordered" evidence="1">
    <location>
        <begin position="462"/>
        <end position="732"/>
    </location>
</feature>
<feature type="compositionally biased region" description="Gly residues" evidence="1">
    <location>
        <begin position="108"/>
        <end position="117"/>
    </location>
</feature>
<feature type="compositionally biased region" description="Polar residues" evidence="1">
    <location>
        <begin position="648"/>
        <end position="661"/>
    </location>
</feature>
<feature type="compositionally biased region" description="Basic and acidic residues" evidence="1">
    <location>
        <begin position="172"/>
        <end position="187"/>
    </location>
</feature>
<name>A0AAJ0FJS3_9PEZI</name>
<feature type="compositionally biased region" description="Basic residues" evidence="1">
    <location>
        <begin position="542"/>
        <end position="551"/>
    </location>
</feature>